<comment type="caution">
    <text evidence="2">The sequence shown here is derived from an EMBL/GenBank/DDBJ whole genome shotgun (WGS) entry which is preliminary data.</text>
</comment>
<evidence type="ECO:0000313" key="2">
    <source>
        <dbReference type="EMBL" id="KAF1768083.1"/>
    </source>
</evidence>
<feature type="transmembrane region" description="Helical" evidence="1">
    <location>
        <begin position="25"/>
        <end position="47"/>
    </location>
</feature>
<sequence>MSINGTLYPNGTDSTDSIWQTKTPFILTVITLSCQLFLFPFYAFIFIKNGKKEKHHLHEIISIVLILSALLYIPMFISVRKQSSLMSARMNKPHKFIIWQTIAVCIGKIFFLFPIYLHYGGNLPEHDYQVLLTDIDLMLIPLIIQVVYLGSTKQNLDSLNLNIRNLFRSKINQVQPYFIRDAVSSTQAAPAPAI</sequence>
<dbReference type="PANTHER" id="PTHR31720">
    <property type="entry name" value="SERPENTINE RECEPTOR, CLASS Z-RELATED"/>
    <property type="match status" value="1"/>
</dbReference>
<reference evidence="2 3" key="1">
    <citation type="submission" date="2019-12" db="EMBL/GenBank/DDBJ databases">
        <title>Chromosome-level assembly of the Caenorhabditis remanei genome.</title>
        <authorList>
            <person name="Teterina A.A."/>
            <person name="Willis J.H."/>
            <person name="Phillips P.C."/>
        </authorList>
    </citation>
    <scope>NUCLEOTIDE SEQUENCE [LARGE SCALE GENOMIC DNA]</scope>
    <source>
        <strain evidence="2 3">PX506</strain>
        <tissue evidence="2">Whole organism</tissue>
    </source>
</reference>
<dbReference type="KEGG" id="crq:GCK72_008044"/>
<feature type="transmembrane region" description="Helical" evidence="1">
    <location>
        <begin position="59"/>
        <end position="77"/>
    </location>
</feature>
<proteinExistence type="predicted"/>
<dbReference type="CTD" id="9807094"/>
<keyword evidence="1" id="KW-0812">Transmembrane</keyword>
<dbReference type="Proteomes" id="UP000483820">
    <property type="component" value="Chromosome II"/>
</dbReference>
<keyword evidence="1" id="KW-1133">Transmembrane helix</keyword>
<evidence type="ECO:0000256" key="1">
    <source>
        <dbReference type="SAM" id="Phobius"/>
    </source>
</evidence>
<name>A0A6A5HP13_CAERE</name>
<feature type="transmembrane region" description="Helical" evidence="1">
    <location>
        <begin position="131"/>
        <end position="151"/>
    </location>
</feature>
<protein>
    <recommendedName>
        <fullName evidence="4">Serpentine receptor class gamma</fullName>
    </recommendedName>
</protein>
<evidence type="ECO:0000313" key="3">
    <source>
        <dbReference type="Proteomes" id="UP000483820"/>
    </source>
</evidence>
<feature type="transmembrane region" description="Helical" evidence="1">
    <location>
        <begin position="97"/>
        <end position="119"/>
    </location>
</feature>
<dbReference type="Pfam" id="PF10325">
    <property type="entry name" value="7TM_GPCR_Srz"/>
    <property type="match status" value="1"/>
</dbReference>
<evidence type="ECO:0008006" key="4">
    <source>
        <dbReference type="Google" id="ProtNLM"/>
    </source>
</evidence>
<dbReference type="InterPro" id="IPR018817">
    <property type="entry name" value="7TM_GPCR_serpentine_rcpt_Srz"/>
</dbReference>
<dbReference type="EMBL" id="WUAV01000002">
    <property type="protein sequence ID" value="KAF1768083.1"/>
    <property type="molecule type" value="Genomic_DNA"/>
</dbReference>
<dbReference type="AlphaFoldDB" id="A0A6A5HP13"/>
<organism evidence="2 3">
    <name type="scientific">Caenorhabditis remanei</name>
    <name type="common">Caenorhabditis vulgaris</name>
    <dbReference type="NCBI Taxonomy" id="31234"/>
    <lineage>
        <taxon>Eukaryota</taxon>
        <taxon>Metazoa</taxon>
        <taxon>Ecdysozoa</taxon>
        <taxon>Nematoda</taxon>
        <taxon>Chromadorea</taxon>
        <taxon>Rhabditida</taxon>
        <taxon>Rhabditina</taxon>
        <taxon>Rhabditomorpha</taxon>
        <taxon>Rhabditoidea</taxon>
        <taxon>Rhabditidae</taxon>
        <taxon>Peloderinae</taxon>
        <taxon>Caenorhabditis</taxon>
    </lineage>
</organism>
<accession>A0A6A5HP13</accession>
<dbReference type="GeneID" id="9807094"/>
<gene>
    <name evidence="2" type="ORF">GCK72_008044</name>
</gene>
<keyword evidence="1" id="KW-0472">Membrane</keyword>
<dbReference type="RefSeq" id="XP_053590805.1">
    <property type="nucleotide sequence ID" value="XM_053726611.1"/>
</dbReference>